<gene>
    <name evidence="3" type="ORF">HA252_00765</name>
</gene>
<dbReference type="AlphaFoldDB" id="A0A7J4JDT8"/>
<evidence type="ECO:0000256" key="2">
    <source>
        <dbReference type="ARBA" id="ARBA00023235"/>
    </source>
</evidence>
<dbReference type="GO" id="GO:0004751">
    <property type="term" value="F:ribose-5-phosphate isomerase activity"/>
    <property type="evidence" value="ECO:0007669"/>
    <property type="project" value="UniProtKB-EC"/>
</dbReference>
<comment type="caution">
    <text evidence="3">The sequence shown here is derived from an EMBL/GenBank/DDBJ whole genome shotgun (WGS) entry which is preliminary data.</text>
</comment>
<dbReference type="InterPro" id="IPR037171">
    <property type="entry name" value="NagB/RpiA_transferase-like"/>
</dbReference>
<dbReference type="Pfam" id="PF06026">
    <property type="entry name" value="Rib_5-P_isom_A"/>
    <property type="match status" value="1"/>
</dbReference>
<protein>
    <recommendedName>
        <fullName evidence="1">ribose-5-phosphate isomerase</fullName>
        <ecNumber evidence="1">5.3.1.6</ecNumber>
    </recommendedName>
</protein>
<feature type="non-terminal residue" evidence="3">
    <location>
        <position position="64"/>
    </location>
</feature>
<accession>A0A7J4JDT8</accession>
<proteinExistence type="predicted"/>
<dbReference type="EMBL" id="DUGH01000017">
    <property type="protein sequence ID" value="HIH15921.1"/>
    <property type="molecule type" value="Genomic_DNA"/>
</dbReference>
<evidence type="ECO:0000256" key="1">
    <source>
        <dbReference type="ARBA" id="ARBA00011959"/>
    </source>
</evidence>
<dbReference type="SUPFAM" id="SSF100950">
    <property type="entry name" value="NagB/RpiA/CoA transferase-like"/>
    <property type="match status" value="1"/>
</dbReference>
<evidence type="ECO:0000313" key="3">
    <source>
        <dbReference type="EMBL" id="HIH15921.1"/>
    </source>
</evidence>
<dbReference type="Gene3D" id="3.40.50.1360">
    <property type="match status" value="1"/>
</dbReference>
<reference evidence="4" key="1">
    <citation type="journal article" date="2020" name="bioRxiv">
        <title>A rank-normalized archaeal taxonomy based on genome phylogeny resolves widespread incomplete and uneven classifications.</title>
        <authorList>
            <person name="Rinke C."/>
            <person name="Chuvochina M."/>
            <person name="Mussig A.J."/>
            <person name="Chaumeil P.-A."/>
            <person name="Waite D.W."/>
            <person name="Whitman W.B."/>
            <person name="Parks D.H."/>
            <person name="Hugenholtz P."/>
        </authorList>
    </citation>
    <scope>NUCLEOTIDE SEQUENCE [LARGE SCALE GENOMIC DNA]</scope>
</reference>
<sequence length="64" mass="6925">MKFVPGSARLAALASACHLPMVSLNDHEVDVGIEFAAQVDEDLNYVKRDTHSLILDKMIAQSAA</sequence>
<dbReference type="EC" id="5.3.1.6" evidence="1"/>
<organism evidence="3 4">
    <name type="scientific">Candidatus Iainarchaeum sp</name>
    <dbReference type="NCBI Taxonomy" id="3101447"/>
    <lineage>
        <taxon>Archaea</taxon>
        <taxon>Candidatus Iainarchaeota</taxon>
        <taxon>Candidatus Iainarchaeia</taxon>
        <taxon>Candidatus Iainarchaeales</taxon>
        <taxon>Candidatus Iainarchaeaceae</taxon>
        <taxon>Candidatus Iainarchaeum</taxon>
    </lineage>
</organism>
<keyword evidence="2 3" id="KW-0413">Isomerase</keyword>
<dbReference type="Proteomes" id="UP000564964">
    <property type="component" value="Unassembled WGS sequence"/>
</dbReference>
<dbReference type="GO" id="GO:0009052">
    <property type="term" value="P:pentose-phosphate shunt, non-oxidative branch"/>
    <property type="evidence" value="ECO:0007669"/>
    <property type="project" value="InterPro"/>
</dbReference>
<dbReference type="InterPro" id="IPR004788">
    <property type="entry name" value="Ribose5P_isomerase_type_A"/>
</dbReference>
<evidence type="ECO:0000313" key="4">
    <source>
        <dbReference type="Proteomes" id="UP000564964"/>
    </source>
</evidence>
<name>A0A7J4JDT8_9ARCH</name>